<dbReference type="InterPro" id="IPR027417">
    <property type="entry name" value="P-loop_NTPase"/>
</dbReference>
<dbReference type="PROSITE" id="PS50096">
    <property type="entry name" value="IQ"/>
    <property type="match status" value="2"/>
</dbReference>
<dbReference type="PANTHER" id="PTHR32295:SF154">
    <property type="entry name" value="PROTEIN IQ-DOMAIN 32"/>
    <property type="match status" value="1"/>
</dbReference>
<feature type="region of interest" description="Disordered" evidence="4">
    <location>
        <begin position="559"/>
        <end position="586"/>
    </location>
</feature>
<feature type="region of interest" description="Disordered" evidence="4">
    <location>
        <begin position="602"/>
        <end position="756"/>
    </location>
</feature>
<dbReference type="PANTHER" id="PTHR32295">
    <property type="entry name" value="IQ-DOMAIN 5-RELATED"/>
    <property type="match status" value="1"/>
</dbReference>
<feature type="region of interest" description="Disordered" evidence="4">
    <location>
        <begin position="338"/>
        <end position="359"/>
    </location>
</feature>
<dbReference type="Gene3D" id="1.20.5.190">
    <property type="match status" value="1"/>
</dbReference>
<dbReference type="GO" id="GO:0005516">
    <property type="term" value="F:calmodulin binding"/>
    <property type="evidence" value="ECO:0007669"/>
    <property type="project" value="UniProtKB-KW"/>
</dbReference>
<dbReference type="SUPFAM" id="SSF52540">
    <property type="entry name" value="P-loop containing nucleoside triphosphate hydrolases"/>
    <property type="match status" value="1"/>
</dbReference>
<sequence length="756" mass="82655">MGKSTASCFKIIACGSDSVDHGDLQMPESKVSSARSGWSFRKRSARYRVLSNTIISEAPSSTGKDSPESTAALQVQPNLTVPEKASVIQWTDEKDSLSTQVDSNLSDISAAKEDDCSVNATVNESTVILIQAAIRGYLVRRVLVKQKNIIKLQAAVRGHLVRRHAIGTLRCAQAIVKMQALVRARHARVLVEGSGDFEKQKKKSAVDSLNQTVVRSKREAKDNGTYTYTSIEKLLSNKFALQLMESTPRTKAINIKCDPVKSDSAWKWLERWMSVSDKSGSVPELHEKRDLGYSDGEGIILDPLGFQCESEDVSSAVGPSAETDESLITYDADRLDIHATSNPPLTSHPQLQNIDESNSRYDVTESGAVEMKETDLKQKMDAKPVLFKDETGNQQVIPVSEKISIEQPETERKRFSRKASNPSFVAAHSKFEELSSAAASEKLASLSSFVKVGLSGASLSNAVAFQIAGSECGTELSISSTLDSPDMSDGGVYDLELEPKILDATDHPRGREKLGHEVFGNSSILGTELSYANIDHLERNETVHSAAGECVNYAIASDSPPPLDKKLESDVNNQQQVEPGSDVIHVVDKSSPEISPRSHMILPESQATPSSQVSHNPKKSSGKKKPLSGDKSIVSTPNHDGSLKQPEEPRTGKSRKSFSSTKLDYTDQEPRDGSCRNSLPSYMQPTESAIAKALSSGSPKSNSDVQEKDNIIKKRPYQPGRNERQESPRIHHSQSQAQQHAKGNGTHSPQDRKWRR</sequence>
<evidence type="ECO:0000256" key="3">
    <source>
        <dbReference type="ARBA" id="ARBA00045534"/>
    </source>
</evidence>
<organism evidence="5 6">
    <name type="scientific">Perilla frutescens var. hirtella</name>
    <name type="common">Perilla citriodora</name>
    <name type="synonym">Perilla setoyensis</name>
    <dbReference type="NCBI Taxonomy" id="608512"/>
    <lineage>
        <taxon>Eukaryota</taxon>
        <taxon>Viridiplantae</taxon>
        <taxon>Streptophyta</taxon>
        <taxon>Embryophyta</taxon>
        <taxon>Tracheophyta</taxon>
        <taxon>Spermatophyta</taxon>
        <taxon>Magnoliopsida</taxon>
        <taxon>eudicotyledons</taxon>
        <taxon>Gunneridae</taxon>
        <taxon>Pentapetalae</taxon>
        <taxon>asterids</taxon>
        <taxon>lamiids</taxon>
        <taxon>Lamiales</taxon>
        <taxon>Lamiaceae</taxon>
        <taxon>Nepetoideae</taxon>
        <taxon>Elsholtzieae</taxon>
        <taxon>Perilla</taxon>
    </lineage>
</organism>
<evidence type="ECO:0000313" key="6">
    <source>
        <dbReference type="Proteomes" id="UP001190926"/>
    </source>
</evidence>
<keyword evidence="6" id="KW-1185">Reference proteome</keyword>
<evidence type="ECO:0008006" key="7">
    <source>
        <dbReference type="Google" id="ProtNLM"/>
    </source>
</evidence>
<feature type="compositionally biased region" description="Polar residues" evidence="4">
    <location>
        <begin position="339"/>
        <end position="356"/>
    </location>
</feature>
<accession>A0AAD4IRN6</accession>
<feature type="compositionally biased region" description="Polar residues" evidence="4">
    <location>
        <begin position="675"/>
        <end position="687"/>
    </location>
</feature>
<feature type="compositionally biased region" description="Polar residues" evidence="4">
    <location>
        <begin position="695"/>
        <end position="704"/>
    </location>
</feature>
<evidence type="ECO:0000256" key="2">
    <source>
        <dbReference type="ARBA" id="ARBA00024341"/>
    </source>
</evidence>
<evidence type="ECO:0000313" key="5">
    <source>
        <dbReference type="EMBL" id="KAH6820259.1"/>
    </source>
</evidence>
<feature type="compositionally biased region" description="Basic residues" evidence="4">
    <location>
        <begin position="616"/>
        <end position="626"/>
    </location>
</feature>
<name>A0AAD4IRN6_PERFH</name>
<dbReference type="AlphaFoldDB" id="A0AAD4IRN6"/>
<dbReference type="InterPro" id="IPR000048">
    <property type="entry name" value="IQ_motif_EF-hand-BS"/>
</dbReference>
<dbReference type="Pfam" id="PF00612">
    <property type="entry name" value="IQ"/>
    <property type="match status" value="2"/>
</dbReference>
<gene>
    <name evidence="5" type="ORF">C2S53_011979</name>
</gene>
<feature type="compositionally biased region" description="Polar residues" evidence="4">
    <location>
        <begin position="605"/>
        <end position="615"/>
    </location>
</feature>
<feature type="compositionally biased region" description="Basic and acidic residues" evidence="4">
    <location>
        <begin position="641"/>
        <end position="651"/>
    </location>
</feature>
<keyword evidence="1" id="KW-0112">Calmodulin-binding</keyword>
<dbReference type="Proteomes" id="UP001190926">
    <property type="component" value="Unassembled WGS sequence"/>
</dbReference>
<comment type="caution">
    <text evidence="5">The sequence shown here is derived from an EMBL/GenBank/DDBJ whole genome shotgun (WGS) entry which is preliminary data.</text>
</comment>
<reference evidence="5 6" key="1">
    <citation type="journal article" date="2021" name="Nat. Commun.">
        <title>Incipient diploidization of the medicinal plant Perilla within 10,000 years.</title>
        <authorList>
            <person name="Zhang Y."/>
            <person name="Shen Q."/>
            <person name="Leng L."/>
            <person name="Zhang D."/>
            <person name="Chen S."/>
            <person name="Shi Y."/>
            <person name="Ning Z."/>
            <person name="Chen S."/>
        </authorList>
    </citation>
    <scope>NUCLEOTIDE SEQUENCE [LARGE SCALE GENOMIC DNA]</scope>
    <source>
        <strain evidence="6">cv. PC099</strain>
    </source>
</reference>
<dbReference type="EMBL" id="SDAM02004199">
    <property type="protein sequence ID" value="KAH6820259.1"/>
    <property type="molecule type" value="Genomic_DNA"/>
</dbReference>
<dbReference type="SMART" id="SM00015">
    <property type="entry name" value="IQ"/>
    <property type="match status" value="3"/>
</dbReference>
<evidence type="ECO:0000256" key="4">
    <source>
        <dbReference type="SAM" id="MobiDB-lite"/>
    </source>
</evidence>
<comment type="similarity">
    <text evidence="2">Belongs to the IQD family.</text>
</comment>
<comment type="function">
    <text evidence="3">May be involved in cooperative interactions with calmodulins or calmodulin-like proteins. Recruits calmodulin proteins to microtubules, thus being a potential scaffold in cellular signaling and trafficking. May associate with nucleic acids and regulate gene expression at the transcriptional or post-transcriptional level.</text>
</comment>
<protein>
    <recommendedName>
        <fullName evidence="7">DUF4005 domain-containing protein</fullName>
    </recommendedName>
</protein>
<evidence type="ECO:0000256" key="1">
    <source>
        <dbReference type="ARBA" id="ARBA00022860"/>
    </source>
</evidence>
<proteinExistence type="inferred from homology"/>
<feature type="compositionally biased region" description="Basic and acidic residues" evidence="4">
    <location>
        <begin position="664"/>
        <end position="674"/>
    </location>
</feature>
<dbReference type="CDD" id="cd23767">
    <property type="entry name" value="IQCD"/>
    <property type="match status" value="1"/>
</dbReference>